<protein>
    <submittedName>
        <fullName evidence="1">Uncharacterized protein</fullName>
    </submittedName>
</protein>
<name>A0AAP3DMC8_BRELA</name>
<reference evidence="2 3" key="1">
    <citation type="submission" date="2018-02" db="EMBL/GenBank/DDBJ databases">
        <title>Comparative analysis of genomes of three Brevibacillus laterosporus strains producers of potent antimicrobials isolated from silage.</title>
        <authorList>
            <person name="Kojic M."/>
            <person name="Miljkovic M."/>
            <person name="Studholme D."/>
            <person name="Filipic B."/>
        </authorList>
    </citation>
    <scope>NUCLEOTIDE SEQUENCE [LARGE SCALE GENOMIC DNA]</scope>
    <source>
        <strain evidence="2 3">BGSP11</strain>
    </source>
</reference>
<evidence type="ECO:0000313" key="1">
    <source>
        <dbReference type="EMBL" id="MCZ0810005.1"/>
    </source>
</evidence>
<accession>A0AAP3DMC8</accession>
<sequence>MKKKSGQKIKVCKDLEFMDRMIKTGTVGIIEGTLKGSSGLRDYVIVKVADIQMHIAAEDFDNQFSYVTEQKTKDGKG</sequence>
<evidence type="ECO:0000313" key="3">
    <source>
        <dbReference type="Proteomes" id="UP000239759"/>
    </source>
</evidence>
<dbReference type="RefSeq" id="WP_104032796.1">
    <property type="nucleotide sequence ID" value="NZ_CP136163.1"/>
</dbReference>
<organism evidence="1 4">
    <name type="scientific">Brevibacillus laterosporus</name>
    <name type="common">Bacillus laterosporus</name>
    <dbReference type="NCBI Taxonomy" id="1465"/>
    <lineage>
        <taxon>Bacteria</taxon>
        <taxon>Bacillati</taxon>
        <taxon>Bacillota</taxon>
        <taxon>Bacilli</taxon>
        <taxon>Bacillales</taxon>
        <taxon>Paenibacillaceae</taxon>
        <taxon>Brevibacillus</taxon>
    </lineage>
</organism>
<evidence type="ECO:0000313" key="4">
    <source>
        <dbReference type="Proteomes" id="UP001077662"/>
    </source>
</evidence>
<dbReference type="AlphaFoldDB" id="A0AAP3DMC8"/>
<gene>
    <name evidence="2" type="ORF">C4A77_18010</name>
    <name evidence="1" type="ORF">O0554_24435</name>
</gene>
<comment type="caution">
    <text evidence="1">The sequence shown here is derived from an EMBL/GenBank/DDBJ whole genome shotgun (WGS) entry which is preliminary data.</text>
</comment>
<dbReference type="Proteomes" id="UP000239759">
    <property type="component" value="Unassembled WGS sequence"/>
</dbReference>
<dbReference type="Proteomes" id="UP001077662">
    <property type="component" value="Unassembled WGS sequence"/>
</dbReference>
<dbReference type="EMBL" id="JAPTNE010000051">
    <property type="protein sequence ID" value="MCZ0810005.1"/>
    <property type="molecule type" value="Genomic_DNA"/>
</dbReference>
<proteinExistence type="predicted"/>
<reference evidence="1" key="2">
    <citation type="submission" date="2022-09" db="EMBL/GenBank/DDBJ databases">
        <title>Genome analysis and characterization of larvicidal activity of Brevibacillus strains.</title>
        <authorList>
            <person name="Patrusheva E.V."/>
            <person name="Izotova A.O."/>
            <person name="Toshchakov S.V."/>
            <person name="Sineoky S.P."/>
        </authorList>
    </citation>
    <scope>NUCLEOTIDE SEQUENCE</scope>
    <source>
        <strain evidence="1">VKPM_B-13247</strain>
    </source>
</reference>
<evidence type="ECO:0000313" key="2">
    <source>
        <dbReference type="EMBL" id="PPA93426.1"/>
    </source>
</evidence>
<dbReference type="EMBL" id="PRKQ01000025">
    <property type="protein sequence ID" value="PPA93426.1"/>
    <property type="molecule type" value="Genomic_DNA"/>
</dbReference>